<keyword evidence="15 17" id="KW-0472">Membrane</keyword>
<evidence type="ECO:0000313" key="23">
    <source>
        <dbReference type="Proteomes" id="UP000004816"/>
    </source>
</evidence>
<feature type="binding site" description="axial binding residue" evidence="19">
    <location>
        <position position="199"/>
    </location>
    <ligand>
        <name>heme c</name>
        <dbReference type="ChEBI" id="CHEBI:61717"/>
        <label>2</label>
    </ligand>
    <ligandPart>
        <name>Fe</name>
        <dbReference type="ChEBI" id="CHEBI:18248"/>
    </ligandPart>
</feature>
<dbReference type="Proteomes" id="UP000004816">
    <property type="component" value="Unassembled WGS sequence"/>
</dbReference>
<dbReference type="Pfam" id="PF00034">
    <property type="entry name" value="Cytochrom_C"/>
    <property type="match status" value="1"/>
</dbReference>
<evidence type="ECO:0000256" key="2">
    <source>
        <dbReference type="ARBA" id="ARBA00012951"/>
    </source>
</evidence>
<organism evidence="22 23">
    <name type="scientific">Segniliparus rugosus (strain ATCC BAA-974 / DSM 45345 / CCUG 50838 / CIP 108380 / JCM 13579 / CDC 945)</name>
    <dbReference type="NCBI Taxonomy" id="679197"/>
    <lineage>
        <taxon>Bacteria</taxon>
        <taxon>Bacillati</taxon>
        <taxon>Actinomycetota</taxon>
        <taxon>Actinomycetes</taxon>
        <taxon>Mycobacteriales</taxon>
        <taxon>Segniliparaceae</taxon>
        <taxon>Segniliparus</taxon>
    </lineage>
</organism>
<keyword evidence="23" id="KW-1185">Reference proteome</keyword>
<proteinExistence type="predicted"/>
<dbReference type="InterPro" id="IPR036909">
    <property type="entry name" value="Cyt_c-like_dom_sf"/>
</dbReference>
<feature type="domain" description="Cytochrome c" evidence="21">
    <location>
        <begin position="182"/>
        <end position="260"/>
    </location>
</feature>
<reference evidence="22 23" key="1">
    <citation type="journal article" date="2011" name="Stand. Genomic Sci.">
        <title>High quality draft genome sequence of Segniliparus rugosus CDC 945(T)= (ATCC BAA-974(T)).</title>
        <authorList>
            <person name="Earl A.M."/>
            <person name="Desjardins C.A."/>
            <person name="Fitzgerald M.G."/>
            <person name="Arachchi H.M."/>
            <person name="Zeng Q."/>
            <person name="Mehta T."/>
            <person name="Griggs A."/>
            <person name="Birren B.W."/>
            <person name="Toney N.C."/>
            <person name="Carr J."/>
            <person name="Posey J."/>
            <person name="Butler W.R."/>
        </authorList>
    </citation>
    <scope>NUCLEOTIDE SEQUENCE [LARGE SCALE GENOMIC DNA]</scope>
    <source>
        <strain evidence="23">ATCC BAA-974 / DSM 45345 / CCUG 50838 / CIP 108380 / JCM 13579 / CDC 945</strain>
    </source>
</reference>
<dbReference type="Pfam" id="PF13442">
    <property type="entry name" value="Cytochrome_CBB3"/>
    <property type="match status" value="1"/>
</dbReference>
<evidence type="ECO:0000256" key="12">
    <source>
        <dbReference type="ARBA" id="ARBA00022982"/>
    </source>
</evidence>
<keyword evidence="4 17" id="KW-0813">Transport</keyword>
<keyword evidence="6 17" id="KW-0349">Heme</keyword>
<dbReference type="AlphaFoldDB" id="E5XMM5"/>
<keyword evidence="14 17" id="KW-0408">Iron</keyword>
<comment type="catalytic activity">
    <reaction evidence="16 17">
        <text>a quinol + 2 Fe(III)-[cytochrome c](out) = a quinone + 2 Fe(II)-[cytochrome c](out) + 2 H(+)(out)</text>
        <dbReference type="Rhea" id="RHEA:11484"/>
        <dbReference type="Rhea" id="RHEA-COMP:10350"/>
        <dbReference type="Rhea" id="RHEA-COMP:14399"/>
        <dbReference type="ChEBI" id="CHEBI:15378"/>
        <dbReference type="ChEBI" id="CHEBI:24646"/>
        <dbReference type="ChEBI" id="CHEBI:29033"/>
        <dbReference type="ChEBI" id="CHEBI:29034"/>
        <dbReference type="ChEBI" id="CHEBI:132124"/>
        <dbReference type="EC" id="7.1.1.8"/>
    </reaction>
</comment>
<sequence>MKPLSRLRGAPRRSSEGGDEQRVSGKFRRRARSAAVIFTGLVAAGFATTLLTPHAQVAKADEKDLSLIRDGKQLYETSCITCHGANLEGVQNQGPSLIGVGSAAVYFQVSSGRMPAARNEAQIKRKQTDWDEKQIEEVSAYVDSFGEGPSVVYEKNPDGTFKLDADGEKIVAQESLRGKDPESIARGGELFRMNCASCHNYTGRGGALSSGKFAPPLDAPNEQQIYAAMLTGPQNMPKFSDSQLSPEAKKDIIAYIKTATETNSPGGYDLGGFGPVSEGAAMAFVGVVALLGLAMWIGSRT</sequence>
<evidence type="ECO:0000256" key="15">
    <source>
        <dbReference type="ARBA" id="ARBA00023136"/>
    </source>
</evidence>
<keyword evidence="8 17" id="KW-0812">Transmembrane</keyword>
<dbReference type="PANTHER" id="PTHR33751">
    <property type="entry name" value="CBB3-TYPE CYTOCHROME C OXIDASE SUBUNIT FIXP"/>
    <property type="match status" value="1"/>
</dbReference>
<keyword evidence="11 17" id="KW-1278">Translocase</keyword>
<evidence type="ECO:0000256" key="3">
    <source>
        <dbReference type="ARBA" id="ARBA00017819"/>
    </source>
</evidence>
<feature type="region of interest" description="Disordered" evidence="20">
    <location>
        <begin position="1"/>
        <end position="26"/>
    </location>
</feature>
<evidence type="ECO:0000256" key="9">
    <source>
        <dbReference type="ARBA" id="ARBA00022723"/>
    </source>
</evidence>
<name>E5XMM5_SEGRC</name>
<evidence type="ECO:0000256" key="6">
    <source>
        <dbReference type="ARBA" id="ARBA00022617"/>
    </source>
</evidence>
<keyword evidence="5 17" id="KW-1003">Cell membrane</keyword>
<comment type="caution">
    <text evidence="17">Lacks conserved residue(s) required for the propagation of feature annotation.</text>
</comment>
<dbReference type="GO" id="GO:0005506">
    <property type="term" value="F:iron ion binding"/>
    <property type="evidence" value="ECO:0007669"/>
    <property type="project" value="UniProtKB-UniRule"/>
</dbReference>
<evidence type="ECO:0000256" key="8">
    <source>
        <dbReference type="ARBA" id="ARBA00022692"/>
    </source>
</evidence>
<dbReference type="eggNOG" id="COG2010">
    <property type="taxonomic scope" value="Bacteria"/>
</dbReference>
<evidence type="ECO:0000256" key="13">
    <source>
        <dbReference type="ARBA" id="ARBA00022989"/>
    </source>
</evidence>
<dbReference type="RefSeq" id="WP_007467957.1">
    <property type="nucleotide sequence ID" value="NZ_KI391954.1"/>
</dbReference>
<evidence type="ECO:0000256" key="17">
    <source>
        <dbReference type="PIRNR" id="PIRNR000007"/>
    </source>
</evidence>
<evidence type="ECO:0000256" key="19">
    <source>
        <dbReference type="PIRSR" id="PIRSR000007-51"/>
    </source>
</evidence>
<feature type="binding site" description="axial binding residue" evidence="19">
    <location>
        <position position="83"/>
    </location>
    <ligand>
        <name>heme c</name>
        <dbReference type="ChEBI" id="CHEBI:61717"/>
        <label>1</label>
    </ligand>
    <ligandPart>
        <name>Fe</name>
        <dbReference type="ChEBI" id="CHEBI:18248"/>
    </ligandPart>
</feature>
<accession>E5XMM5</accession>
<comment type="subunit">
    <text evidence="17">The cytochrome bc1 complex is composed of a cytochrome b (QcrB), the Rieske iron-sulfur protein (QcrA) and a diheme cytochrome c (QcrC) subunit.</text>
</comment>
<gene>
    <name evidence="22" type="ORF">HMPREF9336_00745</name>
</gene>
<dbReference type="GO" id="GO:0020037">
    <property type="term" value="F:heme binding"/>
    <property type="evidence" value="ECO:0007669"/>
    <property type="project" value="UniProtKB-UniRule"/>
</dbReference>
<feature type="transmembrane region" description="Helical" evidence="17">
    <location>
        <begin position="279"/>
        <end position="298"/>
    </location>
</feature>
<dbReference type="InterPro" id="IPR009056">
    <property type="entry name" value="Cyt_c-like_dom"/>
</dbReference>
<evidence type="ECO:0000256" key="7">
    <source>
        <dbReference type="ARBA" id="ARBA00022660"/>
    </source>
</evidence>
<dbReference type="PROSITE" id="PS51007">
    <property type="entry name" value="CYTC"/>
    <property type="match status" value="2"/>
</dbReference>
<comment type="PTM">
    <text evidence="18">Binds 2 heme c groups covalently per subunit.</text>
</comment>
<feature type="domain" description="Cytochrome c" evidence="21">
    <location>
        <begin position="66"/>
        <end position="146"/>
    </location>
</feature>
<dbReference type="GO" id="GO:0005886">
    <property type="term" value="C:plasma membrane"/>
    <property type="evidence" value="ECO:0007669"/>
    <property type="project" value="UniProtKB-SubCell"/>
</dbReference>
<dbReference type="InterPro" id="IPR050597">
    <property type="entry name" value="Cytochrome_c_Oxidase_Subunit"/>
</dbReference>
<dbReference type="EMBL" id="ACZI02000003">
    <property type="protein sequence ID" value="EFV14370.1"/>
    <property type="molecule type" value="Genomic_DNA"/>
</dbReference>
<dbReference type="STRING" id="679197.HMPREF9336_00745"/>
<evidence type="ECO:0000259" key="21">
    <source>
        <dbReference type="PROSITE" id="PS51007"/>
    </source>
</evidence>
<evidence type="ECO:0000256" key="20">
    <source>
        <dbReference type="SAM" id="MobiDB-lite"/>
    </source>
</evidence>
<evidence type="ECO:0000256" key="11">
    <source>
        <dbReference type="ARBA" id="ARBA00022967"/>
    </source>
</evidence>
<dbReference type="PANTHER" id="PTHR33751:SF13">
    <property type="entry name" value="CYTOCHROME BC1 COMPLEX CYTOCHROME C SUBUNIT"/>
    <property type="match status" value="1"/>
</dbReference>
<evidence type="ECO:0000313" key="22">
    <source>
        <dbReference type="EMBL" id="EFV14370.1"/>
    </source>
</evidence>
<keyword evidence="10" id="KW-0677">Repeat</keyword>
<feature type="compositionally biased region" description="Basic and acidic residues" evidence="20">
    <location>
        <begin position="13"/>
        <end position="23"/>
    </location>
</feature>
<dbReference type="HOGENOM" id="CLU_086567_0_0_11"/>
<dbReference type="Gene3D" id="1.10.760.10">
    <property type="entry name" value="Cytochrome c-like domain"/>
    <property type="match status" value="2"/>
</dbReference>
<keyword evidence="9 17" id="KW-0479">Metal-binding</keyword>
<comment type="caution">
    <text evidence="22">The sequence shown here is derived from an EMBL/GenBank/DDBJ whole genome shotgun (WGS) entry which is preliminary data.</text>
</comment>
<evidence type="ECO:0000256" key="16">
    <source>
        <dbReference type="ARBA" id="ARBA00029351"/>
    </source>
</evidence>
<dbReference type="SUPFAM" id="SSF46626">
    <property type="entry name" value="Cytochrome c"/>
    <property type="match status" value="2"/>
</dbReference>
<dbReference type="GO" id="GO:0008121">
    <property type="term" value="F:quinol-cytochrome-c reductase activity"/>
    <property type="evidence" value="ECO:0007669"/>
    <property type="project" value="UniProtKB-UniRule"/>
</dbReference>
<evidence type="ECO:0000256" key="14">
    <source>
        <dbReference type="ARBA" id="ARBA00023004"/>
    </source>
</evidence>
<evidence type="ECO:0000256" key="1">
    <source>
        <dbReference type="ARBA" id="ARBA00004651"/>
    </source>
</evidence>
<protein>
    <recommendedName>
        <fullName evidence="3 17">Cytochrome bc1 complex cytochrome c subunit</fullName>
        <ecNumber evidence="2 17">7.1.1.8</ecNumber>
    </recommendedName>
</protein>
<dbReference type="EC" id="7.1.1.8" evidence="2 17"/>
<feature type="binding site" description="covalent" evidence="18">
    <location>
        <position position="198"/>
    </location>
    <ligand>
        <name>heme c</name>
        <dbReference type="ChEBI" id="CHEBI:61717"/>
        <label>2</label>
    </ligand>
</feature>
<feature type="binding site" description="covalent" evidence="18">
    <location>
        <position position="82"/>
    </location>
    <ligand>
        <name>heme c</name>
        <dbReference type="ChEBI" id="CHEBI:61717"/>
        <label>1</label>
    </ligand>
</feature>
<dbReference type="InterPro" id="IPR009152">
    <property type="entry name" value="bc1_cytC-su"/>
</dbReference>
<feature type="binding site" description="covalent" evidence="18">
    <location>
        <position position="79"/>
    </location>
    <ligand>
        <name>heme c</name>
        <dbReference type="ChEBI" id="CHEBI:61717"/>
        <label>1</label>
    </ligand>
</feature>
<evidence type="ECO:0000256" key="18">
    <source>
        <dbReference type="PIRSR" id="PIRSR000007-50"/>
    </source>
</evidence>
<evidence type="ECO:0000256" key="5">
    <source>
        <dbReference type="ARBA" id="ARBA00022475"/>
    </source>
</evidence>
<dbReference type="PIRSF" id="PIRSF000007">
    <property type="entry name" value="Ubiq_cycred_cyc"/>
    <property type="match status" value="1"/>
</dbReference>
<keyword evidence="13 17" id="KW-1133">Transmembrane helix</keyword>
<feature type="binding site" description="covalent" evidence="18">
    <location>
        <position position="195"/>
    </location>
    <ligand>
        <name>heme c</name>
        <dbReference type="ChEBI" id="CHEBI:61717"/>
        <label>2</label>
    </ligand>
</feature>
<evidence type="ECO:0000256" key="4">
    <source>
        <dbReference type="ARBA" id="ARBA00022448"/>
    </source>
</evidence>
<keyword evidence="7 17" id="KW-0679">Respiratory chain</keyword>
<keyword evidence="12 17" id="KW-0249">Electron transport</keyword>
<evidence type="ECO:0000256" key="10">
    <source>
        <dbReference type="ARBA" id="ARBA00022737"/>
    </source>
</evidence>
<comment type="subcellular location">
    <subcellularLocation>
        <location evidence="1 17">Cell membrane</location>
        <topology evidence="1 17">Multi-pass membrane protein</topology>
    </subcellularLocation>
</comment>